<keyword evidence="2" id="KW-1185">Reference proteome</keyword>
<reference evidence="1 2" key="1">
    <citation type="submission" date="2013-11" db="EMBL/GenBank/DDBJ databases">
        <title>Opisthorchis viverrini - life in the bile duct.</title>
        <authorList>
            <person name="Young N.D."/>
            <person name="Nagarajan N."/>
            <person name="Lin S.J."/>
            <person name="Korhonen P.K."/>
            <person name="Jex A.R."/>
            <person name="Hall R.S."/>
            <person name="Safavi-Hemami H."/>
            <person name="Kaewkong W."/>
            <person name="Bertrand D."/>
            <person name="Gao S."/>
            <person name="Seet Q."/>
            <person name="Wongkham S."/>
            <person name="Teh B.T."/>
            <person name="Wongkham C."/>
            <person name="Intapan P.M."/>
            <person name="Maleewong W."/>
            <person name="Yang X."/>
            <person name="Hu M."/>
            <person name="Wang Z."/>
            <person name="Hofmann A."/>
            <person name="Sternberg P.W."/>
            <person name="Tan P."/>
            <person name="Wang J."/>
            <person name="Gasser R.B."/>
        </authorList>
    </citation>
    <scope>NUCLEOTIDE SEQUENCE [LARGE SCALE GENOMIC DNA]</scope>
</reference>
<protein>
    <submittedName>
        <fullName evidence="1">Uncharacterized protein</fullName>
    </submittedName>
</protein>
<gene>
    <name evidence="1" type="ORF">T265_06531</name>
</gene>
<dbReference type="RefSeq" id="XP_009170078.1">
    <property type="nucleotide sequence ID" value="XM_009171814.1"/>
</dbReference>
<dbReference type="CTD" id="20320710"/>
<sequence length="292" mass="33722">MIRQRFEPNEHKSFLATSERKKASAAELLDREAKLSYASCLQKLNIHPLFERVFLNFSGYSLTVAQIQANATKRLHKFRNRFYFSRDAKRIYKKTYYSRVSPISSTTVTPGICRRLGRSLRWLDHVLRMPVDRLPQRALFAQPREGWNRVRGGQTMTWQRSMKAITSKLSCAGNCRLPEWGTRDGPDQWLETLSDMAQSRPQWRSSFSNPPLDNPLTLLDLRTNLSAPACNAQLSIPPPDRRSMLIHIHMRGPNILNIYLVQVVPYSTQLNSFSRSILSVPSCHANRRRHEG</sequence>
<name>A0A074ZKB1_OPIVI</name>
<evidence type="ECO:0000313" key="2">
    <source>
        <dbReference type="Proteomes" id="UP000054324"/>
    </source>
</evidence>
<dbReference type="OrthoDB" id="6229751at2759"/>
<dbReference type="Proteomes" id="UP000054324">
    <property type="component" value="Unassembled WGS sequence"/>
</dbReference>
<accession>A0A074ZKB1</accession>
<organism evidence="1 2">
    <name type="scientific">Opisthorchis viverrini</name>
    <name type="common">Southeast Asian liver fluke</name>
    <dbReference type="NCBI Taxonomy" id="6198"/>
    <lineage>
        <taxon>Eukaryota</taxon>
        <taxon>Metazoa</taxon>
        <taxon>Spiralia</taxon>
        <taxon>Lophotrochozoa</taxon>
        <taxon>Platyhelminthes</taxon>
        <taxon>Trematoda</taxon>
        <taxon>Digenea</taxon>
        <taxon>Opisthorchiida</taxon>
        <taxon>Opisthorchiata</taxon>
        <taxon>Opisthorchiidae</taxon>
        <taxon>Opisthorchis</taxon>
    </lineage>
</organism>
<dbReference type="EMBL" id="KL596754">
    <property type="protein sequence ID" value="KER26177.1"/>
    <property type="molecule type" value="Genomic_DNA"/>
</dbReference>
<dbReference type="KEGG" id="ovi:T265_06531"/>
<evidence type="ECO:0000313" key="1">
    <source>
        <dbReference type="EMBL" id="KER26177.1"/>
    </source>
</evidence>
<dbReference type="AlphaFoldDB" id="A0A074ZKB1"/>
<proteinExistence type="predicted"/>
<dbReference type="GeneID" id="20320710"/>